<keyword evidence="3" id="KW-1185">Reference proteome</keyword>
<dbReference type="PRINTS" id="PR00722">
    <property type="entry name" value="CHYMOTRYPSIN"/>
</dbReference>
<dbReference type="Pfam" id="PF00089">
    <property type="entry name" value="Trypsin"/>
    <property type="match status" value="1"/>
</dbReference>
<dbReference type="PANTHER" id="PTHR24260:SF136">
    <property type="entry name" value="GH08193P-RELATED"/>
    <property type="match status" value="1"/>
</dbReference>
<evidence type="ECO:0000313" key="3">
    <source>
        <dbReference type="Proteomes" id="UP000095287"/>
    </source>
</evidence>
<feature type="chain" id="PRO_5009314632" evidence="1">
    <location>
        <begin position="19"/>
        <end position="158"/>
    </location>
</feature>
<accession>A0A1I8AH23</accession>
<organism evidence="3 4">
    <name type="scientific">Steinernema glaseri</name>
    <dbReference type="NCBI Taxonomy" id="37863"/>
    <lineage>
        <taxon>Eukaryota</taxon>
        <taxon>Metazoa</taxon>
        <taxon>Ecdysozoa</taxon>
        <taxon>Nematoda</taxon>
        <taxon>Chromadorea</taxon>
        <taxon>Rhabditida</taxon>
        <taxon>Tylenchina</taxon>
        <taxon>Panagrolaimomorpha</taxon>
        <taxon>Strongyloidoidea</taxon>
        <taxon>Steinernematidae</taxon>
        <taxon>Steinernema</taxon>
    </lineage>
</organism>
<reference evidence="4" key="1">
    <citation type="submission" date="2016-11" db="UniProtKB">
        <authorList>
            <consortium name="WormBaseParasite"/>
        </authorList>
    </citation>
    <scope>IDENTIFICATION</scope>
</reference>
<feature type="signal peptide" evidence="1">
    <location>
        <begin position="1"/>
        <end position="18"/>
    </location>
</feature>
<feature type="domain" description="Peptidase S1" evidence="2">
    <location>
        <begin position="34"/>
        <end position="144"/>
    </location>
</feature>
<dbReference type="GO" id="GO:0004252">
    <property type="term" value="F:serine-type endopeptidase activity"/>
    <property type="evidence" value="ECO:0007669"/>
    <property type="project" value="InterPro"/>
</dbReference>
<evidence type="ECO:0000256" key="1">
    <source>
        <dbReference type="SAM" id="SignalP"/>
    </source>
</evidence>
<dbReference type="InterPro" id="IPR043504">
    <property type="entry name" value="Peptidase_S1_PA_chymotrypsin"/>
</dbReference>
<dbReference type="Proteomes" id="UP000095287">
    <property type="component" value="Unplaced"/>
</dbReference>
<dbReference type="InterPro" id="IPR018114">
    <property type="entry name" value="TRYPSIN_HIS"/>
</dbReference>
<sequence>MLLLLIAVLPILFSPSRCDRLKFMIGAKYVRDPEFPIVVQFCGRESSAFNKDGFAFCSGTLISSRHVLTAAHCCEQTSLFIRGAVAIVGSVFYRCDDVLAGLKLENAFNVVRVNKHPGYNDITLSNDIAIVELLDTQRHEIRDVAIGDCSGMGRILLV</sequence>
<dbReference type="Gene3D" id="2.40.10.10">
    <property type="entry name" value="Trypsin-like serine proteases"/>
    <property type="match status" value="1"/>
</dbReference>
<dbReference type="PANTHER" id="PTHR24260">
    <property type="match status" value="1"/>
</dbReference>
<dbReference type="InterPro" id="IPR051333">
    <property type="entry name" value="CLIP_Serine_Protease"/>
</dbReference>
<dbReference type="InterPro" id="IPR009003">
    <property type="entry name" value="Peptidase_S1_PA"/>
</dbReference>
<dbReference type="PROSITE" id="PS00134">
    <property type="entry name" value="TRYPSIN_HIS"/>
    <property type="match status" value="1"/>
</dbReference>
<evidence type="ECO:0000259" key="2">
    <source>
        <dbReference type="Pfam" id="PF00089"/>
    </source>
</evidence>
<dbReference type="SUPFAM" id="SSF50494">
    <property type="entry name" value="Trypsin-like serine proteases"/>
    <property type="match status" value="1"/>
</dbReference>
<dbReference type="GO" id="GO:0006508">
    <property type="term" value="P:proteolysis"/>
    <property type="evidence" value="ECO:0007669"/>
    <property type="project" value="InterPro"/>
</dbReference>
<proteinExistence type="predicted"/>
<name>A0A1I8AH23_9BILA</name>
<dbReference type="AlphaFoldDB" id="A0A1I8AH23"/>
<keyword evidence="1" id="KW-0732">Signal</keyword>
<dbReference type="WBParaSite" id="L893_g5659.t1">
    <property type="protein sequence ID" value="L893_g5659.t1"/>
    <property type="gene ID" value="L893_g5659"/>
</dbReference>
<dbReference type="InterPro" id="IPR001314">
    <property type="entry name" value="Peptidase_S1A"/>
</dbReference>
<dbReference type="InterPro" id="IPR001254">
    <property type="entry name" value="Trypsin_dom"/>
</dbReference>
<protein>
    <submittedName>
        <fullName evidence="4">Peptidase S1 domain-containing protein</fullName>
    </submittedName>
</protein>
<evidence type="ECO:0000313" key="4">
    <source>
        <dbReference type="WBParaSite" id="L893_g5659.t1"/>
    </source>
</evidence>